<dbReference type="AlphaFoldDB" id="A0A6A6H1B0"/>
<evidence type="ECO:0000313" key="8">
    <source>
        <dbReference type="EMBL" id="KAF2231866.1"/>
    </source>
</evidence>
<keyword evidence="4" id="KW-0472">Membrane</keyword>
<feature type="compositionally biased region" description="Low complexity" evidence="6">
    <location>
        <begin position="154"/>
        <end position="167"/>
    </location>
</feature>
<comment type="subcellular location">
    <subcellularLocation>
        <location evidence="1">Membrane</location>
        <topology evidence="1">Multi-pass membrane protein</topology>
    </subcellularLocation>
</comment>
<evidence type="ECO:0000256" key="1">
    <source>
        <dbReference type="ARBA" id="ARBA00004141"/>
    </source>
</evidence>
<dbReference type="GO" id="GO:0016020">
    <property type="term" value="C:membrane"/>
    <property type="evidence" value="ECO:0007669"/>
    <property type="project" value="UniProtKB-SubCell"/>
</dbReference>
<keyword evidence="2" id="KW-0812">Transmembrane</keyword>
<protein>
    <recommendedName>
        <fullName evidence="7">Rhodopsin domain-containing protein</fullName>
    </recommendedName>
</protein>
<evidence type="ECO:0000256" key="2">
    <source>
        <dbReference type="ARBA" id="ARBA00022692"/>
    </source>
</evidence>
<dbReference type="Proteomes" id="UP000800092">
    <property type="component" value="Unassembled WGS sequence"/>
</dbReference>
<evidence type="ECO:0000256" key="6">
    <source>
        <dbReference type="SAM" id="MobiDB-lite"/>
    </source>
</evidence>
<feature type="domain" description="Rhodopsin" evidence="7">
    <location>
        <begin position="3"/>
        <end position="126"/>
    </location>
</feature>
<feature type="compositionally biased region" description="Polar residues" evidence="6">
    <location>
        <begin position="192"/>
        <end position="202"/>
    </location>
</feature>
<dbReference type="OrthoDB" id="10017208at2759"/>
<evidence type="ECO:0000256" key="5">
    <source>
        <dbReference type="ARBA" id="ARBA00038359"/>
    </source>
</evidence>
<dbReference type="InterPro" id="IPR052337">
    <property type="entry name" value="SAT4-like"/>
</dbReference>
<dbReference type="EMBL" id="ML991822">
    <property type="protein sequence ID" value="KAF2231866.1"/>
    <property type="molecule type" value="Genomic_DNA"/>
</dbReference>
<feature type="compositionally biased region" description="Basic and acidic residues" evidence="6">
    <location>
        <begin position="204"/>
        <end position="213"/>
    </location>
</feature>
<reference evidence="8" key="1">
    <citation type="journal article" date="2020" name="Stud. Mycol.">
        <title>101 Dothideomycetes genomes: a test case for predicting lifestyles and emergence of pathogens.</title>
        <authorList>
            <person name="Haridas S."/>
            <person name="Albert R."/>
            <person name="Binder M."/>
            <person name="Bloem J."/>
            <person name="Labutti K."/>
            <person name="Salamov A."/>
            <person name="Andreopoulos B."/>
            <person name="Baker S."/>
            <person name="Barry K."/>
            <person name="Bills G."/>
            <person name="Bluhm B."/>
            <person name="Cannon C."/>
            <person name="Castanera R."/>
            <person name="Culley D."/>
            <person name="Daum C."/>
            <person name="Ezra D."/>
            <person name="Gonzalez J."/>
            <person name="Henrissat B."/>
            <person name="Kuo A."/>
            <person name="Liang C."/>
            <person name="Lipzen A."/>
            <person name="Lutzoni F."/>
            <person name="Magnuson J."/>
            <person name="Mondo S."/>
            <person name="Nolan M."/>
            <person name="Ohm R."/>
            <person name="Pangilinan J."/>
            <person name="Park H.-J."/>
            <person name="Ramirez L."/>
            <person name="Alfaro M."/>
            <person name="Sun H."/>
            <person name="Tritt A."/>
            <person name="Yoshinaga Y."/>
            <person name="Zwiers L.-H."/>
            <person name="Turgeon B."/>
            <person name="Goodwin S."/>
            <person name="Spatafora J."/>
            <person name="Crous P."/>
            <person name="Grigoriev I."/>
        </authorList>
    </citation>
    <scope>NUCLEOTIDE SEQUENCE</scope>
    <source>
        <strain evidence="8">Tuck. ex Michener</strain>
    </source>
</reference>
<evidence type="ECO:0000256" key="3">
    <source>
        <dbReference type="ARBA" id="ARBA00022989"/>
    </source>
</evidence>
<gene>
    <name evidence="8" type="ORF">EV356DRAFT_451259</name>
</gene>
<feature type="non-terminal residue" evidence="8">
    <location>
        <position position="1"/>
    </location>
</feature>
<evidence type="ECO:0000256" key="4">
    <source>
        <dbReference type="ARBA" id="ARBA00023136"/>
    </source>
</evidence>
<evidence type="ECO:0000259" key="7">
    <source>
        <dbReference type="Pfam" id="PF20684"/>
    </source>
</evidence>
<name>A0A6A6H1B0_VIRVR</name>
<organism evidence="8 9">
    <name type="scientific">Viridothelium virens</name>
    <name type="common">Speckled blister lichen</name>
    <name type="synonym">Trypethelium virens</name>
    <dbReference type="NCBI Taxonomy" id="1048519"/>
    <lineage>
        <taxon>Eukaryota</taxon>
        <taxon>Fungi</taxon>
        <taxon>Dikarya</taxon>
        <taxon>Ascomycota</taxon>
        <taxon>Pezizomycotina</taxon>
        <taxon>Dothideomycetes</taxon>
        <taxon>Dothideomycetes incertae sedis</taxon>
        <taxon>Trypetheliales</taxon>
        <taxon>Trypetheliaceae</taxon>
        <taxon>Viridothelium</taxon>
    </lineage>
</organism>
<dbReference type="Pfam" id="PF20684">
    <property type="entry name" value="Fung_rhodopsin"/>
    <property type="match status" value="1"/>
</dbReference>
<feature type="region of interest" description="Disordered" evidence="6">
    <location>
        <begin position="140"/>
        <end position="175"/>
    </location>
</feature>
<comment type="similarity">
    <text evidence="5">Belongs to the SAT4 family.</text>
</comment>
<dbReference type="InterPro" id="IPR049326">
    <property type="entry name" value="Rhodopsin_dom_fungi"/>
</dbReference>
<keyword evidence="9" id="KW-1185">Reference proteome</keyword>
<evidence type="ECO:0000313" key="9">
    <source>
        <dbReference type="Proteomes" id="UP000800092"/>
    </source>
</evidence>
<feature type="region of interest" description="Disordered" evidence="6">
    <location>
        <begin position="192"/>
        <end position="213"/>
    </location>
</feature>
<dbReference type="PANTHER" id="PTHR33048">
    <property type="entry name" value="PTH11-LIKE INTEGRAL MEMBRANE PROTEIN (AFU_ORTHOLOGUE AFUA_5G11245)"/>
    <property type="match status" value="1"/>
</dbReference>
<dbReference type="PANTHER" id="PTHR33048:SF47">
    <property type="entry name" value="INTEGRAL MEMBRANE PROTEIN-RELATED"/>
    <property type="match status" value="1"/>
</dbReference>
<sequence>IVAIALFCRPINYNWNKLIGGKCGNTTALEDFSAAFTMMLDIWAVYLPLPTLWGLQMPKQKKIGITATFASGLAIAGINLGRLIQTILCDNTADFSYCLLPSAMLCVGEMSMGVVTCCVPTLGPVFFPARFGPGPGHRWRQNYPESSRSPFPYSLSRSRGKSSSTTSNKEHRFATLTDDRIELTSTAKAENTYQASISQGNDTDVAHAVDTRD</sequence>
<proteinExistence type="inferred from homology"/>
<keyword evidence="3" id="KW-1133">Transmembrane helix</keyword>
<accession>A0A6A6H1B0</accession>